<keyword evidence="2" id="KW-0175">Coiled coil</keyword>
<dbReference type="OMA" id="KILWEVT"/>
<feature type="compositionally biased region" description="Basic and acidic residues" evidence="3">
    <location>
        <begin position="214"/>
        <end position="223"/>
    </location>
</feature>
<reference evidence="5" key="1">
    <citation type="submission" date="2022-11" db="UniProtKB">
        <authorList>
            <consortium name="WormBaseParasite"/>
        </authorList>
    </citation>
    <scope>IDENTIFICATION</scope>
</reference>
<protein>
    <submittedName>
        <fullName evidence="5">Charged multivesicular body protein 3</fullName>
    </submittedName>
</protein>
<feature type="coiled-coil region" evidence="2">
    <location>
        <begin position="141"/>
        <end position="170"/>
    </location>
</feature>
<dbReference type="InterPro" id="IPR005024">
    <property type="entry name" value="Snf7_fam"/>
</dbReference>
<evidence type="ECO:0000256" key="3">
    <source>
        <dbReference type="SAM" id="MobiDB-lite"/>
    </source>
</evidence>
<evidence type="ECO:0000256" key="2">
    <source>
        <dbReference type="SAM" id="Coils"/>
    </source>
</evidence>
<dbReference type="PANTHER" id="PTHR10476">
    <property type="entry name" value="CHARGED MULTIVESICULAR BODY PROTEIN"/>
    <property type="match status" value="1"/>
</dbReference>
<dbReference type="GO" id="GO:0007034">
    <property type="term" value="P:vacuolar transport"/>
    <property type="evidence" value="ECO:0007669"/>
    <property type="project" value="InterPro"/>
</dbReference>
<dbReference type="Gene3D" id="6.10.140.1230">
    <property type="match status" value="1"/>
</dbReference>
<evidence type="ECO:0000313" key="5">
    <source>
        <dbReference type="WBParaSite" id="nRc.2.0.1.t33820-RA"/>
    </source>
</evidence>
<dbReference type="WBParaSite" id="nRc.2.0.1.t33820-RA">
    <property type="protein sequence ID" value="nRc.2.0.1.t33820-RA"/>
    <property type="gene ID" value="nRc.2.0.1.g33820"/>
</dbReference>
<proteinExistence type="inferred from homology"/>
<dbReference type="AlphaFoldDB" id="A0A915K4Y7"/>
<evidence type="ECO:0000256" key="1">
    <source>
        <dbReference type="ARBA" id="ARBA00006190"/>
    </source>
</evidence>
<dbReference type="Proteomes" id="UP000887565">
    <property type="component" value="Unplaced"/>
</dbReference>
<comment type="similarity">
    <text evidence="1">Belongs to the SNF7 family.</text>
</comment>
<feature type="region of interest" description="Disordered" evidence="3">
    <location>
        <begin position="179"/>
        <end position="223"/>
    </location>
</feature>
<sequence>MGLFGKDSSRDPKDQVREWSRKLRQEMRVLERQIYGIQREEVKVVKQIKDAAKKGDKDVCRILAKEVVRSRKATTKIYTSKAQINSVIMNINNQVSVVRLSGCLQKSAEVMKSMQNLVRVADIAQTMRELSKEMMKAGIIEEMLEDTLDSTNEENLEEESEEEVEKILNEIVKDDLVRAPKLPKGEIERPSTSRQATAREEKLEELPEESMEQMQERLKALRS</sequence>
<name>A0A915K4Y7_ROMCU</name>
<keyword evidence="4" id="KW-1185">Reference proteome</keyword>
<feature type="compositionally biased region" description="Basic and acidic residues" evidence="3">
    <location>
        <begin position="179"/>
        <end position="205"/>
    </location>
</feature>
<accession>A0A915K4Y7</accession>
<dbReference type="Pfam" id="PF03357">
    <property type="entry name" value="Snf7"/>
    <property type="match status" value="1"/>
</dbReference>
<evidence type="ECO:0000313" key="4">
    <source>
        <dbReference type="Proteomes" id="UP000887565"/>
    </source>
</evidence>
<organism evidence="4 5">
    <name type="scientific">Romanomermis culicivorax</name>
    <name type="common">Nematode worm</name>
    <dbReference type="NCBI Taxonomy" id="13658"/>
    <lineage>
        <taxon>Eukaryota</taxon>
        <taxon>Metazoa</taxon>
        <taxon>Ecdysozoa</taxon>
        <taxon>Nematoda</taxon>
        <taxon>Enoplea</taxon>
        <taxon>Dorylaimia</taxon>
        <taxon>Mermithida</taxon>
        <taxon>Mermithoidea</taxon>
        <taxon>Mermithidae</taxon>
        <taxon>Romanomermis</taxon>
    </lineage>
</organism>